<name>A0ABR4NVT0_9SACH</name>
<dbReference type="PANTHER" id="PTHR47775:SF1">
    <property type="entry name" value="BUD SITE SELECTION PROTEIN 14"/>
    <property type="match status" value="1"/>
</dbReference>
<dbReference type="InterPro" id="IPR001452">
    <property type="entry name" value="SH3_domain"/>
</dbReference>
<dbReference type="InterPro" id="IPR053039">
    <property type="entry name" value="Polarity_Bud-Selection_Reg"/>
</dbReference>
<feature type="region of interest" description="Disordered" evidence="3">
    <location>
        <begin position="40"/>
        <end position="81"/>
    </location>
</feature>
<feature type="compositionally biased region" description="Basic and acidic residues" evidence="3">
    <location>
        <begin position="642"/>
        <end position="666"/>
    </location>
</feature>
<sequence>MDFSKPRSFAAKVGGAKVDSLLHDPSLVDDYTDILRLKPPREESVESSSNMGSVVVTPAATSEDLSKQLGHGDEKVEEVRENADRVENVAIGETHVDTVRSSMISNTSSRYSMRSESYQNQLSELPEASDNGHEEERELNFNESSSSEDETYNYSDSDFEDNLQERMKNIEVTSAGSFVDNMDQEDNDEFEETVQDNIGETDEVASTTNGINGLELDSSDDDNEGMLDFGDEEDELDEEDDYRPLPPPKELDPDKLYALYPFNGPDSSHCQLEQDEACMLLNDQDAYWWLVKRCSDKKIGFAPAEILETFPERLARLNCWKNENMSTHSFIRSDGTIERIFDNPSGSDIEDHEEVVESVMEDSSKDSTPTKTSERNNKSVSFNDVVEYAKRFIDEEYSDSDNEEVNELRHYDEYSEGQLEENNLYGNDGIIDDDDVSEVASDVSFGTNNMAPLNIKKVRIQQTKEDTEVLNNSDIESDSEDKSNSNVSSLRKDGLRSTSPLPENNHTTNNENTNISFELDALDNDDLEFTEQEVDSGTEQNNGVPIVDDYDKQSKNSFEDINENNQQVEEDTVFKVFQAPNIPFAPNQNTMSNSNSNYSISTIGEYSPSSAEFASDSPKSEKMLESNVIPSSKAVRDIADLIRSDEESNEHNVDSNRSIEENKDDTSVSSINDEDGFEMDDENHELGSSTSINSAFSTSKNLPSRSGSSITSESVKHHAVVQELYSPMFLQMDSLLQQLDDIVQ</sequence>
<keyword evidence="1 2" id="KW-0728">SH3 domain</keyword>
<feature type="region of interest" description="Disordered" evidence="3">
    <location>
        <begin position="202"/>
        <end position="250"/>
    </location>
</feature>
<feature type="region of interest" description="Disordered" evidence="3">
    <location>
        <begin position="343"/>
        <end position="379"/>
    </location>
</feature>
<keyword evidence="6" id="KW-1185">Reference proteome</keyword>
<feature type="compositionally biased region" description="Acidic residues" evidence="3">
    <location>
        <begin position="217"/>
        <end position="241"/>
    </location>
</feature>
<dbReference type="PANTHER" id="PTHR47775">
    <property type="entry name" value="BUD SITE SELECTION PROTEIN 14"/>
    <property type="match status" value="1"/>
</dbReference>
<dbReference type="Proteomes" id="UP001623330">
    <property type="component" value="Unassembled WGS sequence"/>
</dbReference>
<feature type="compositionally biased region" description="Low complexity" evidence="3">
    <location>
        <begin position="688"/>
        <end position="699"/>
    </location>
</feature>
<reference evidence="5 6" key="1">
    <citation type="submission" date="2024-05" db="EMBL/GenBank/DDBJ databases">
        <title>Long read based assembly of the Candida bracarensis genome reveals expanded adhesin content.</title>
        <authorList>
            <person name="Marcet-Houben M."/>
            <person name="Ksiezopolska E."/>
            <person name="Gabaldon T."/>
        </authorList>
    </citation>
    <scope>NUCLEOTIDE SEQUENCE [LARGE SCALE GENOMIC DNA]</scope>
    <source>
        <strain evidence="5 6">CBM6</strain>
    </source>
</reference>
<comment type="caution">
    <text evidence="5">The sequence shown here is derived from an EMBL/GenBank/DDBJ whole genome shotgun (WGS) entry which is preliminary data.</text>
</comment>
<dbReference type="EMBL" id="JBEVYD010000005">
    <property type="protein sequence ID" value="KAL3232839.1"/>
    <property type="molecule type" value="Genomic_DNA"/>
</dbReference>
<dbReference type="SMART" id="SM00326">
    <property type="entry name" value="SH3"/>
    <property type="match status" value="1"/>
</dbReference>
<feature type="compositionally biased region" description="Polar residues" evidence="3">
    <location>
        <begin position="100"/>
        <end position="123"/>
    </location>
</feature>
<protein>
    <submittedName>
        <fullName evidence="5">Bud site selection protein 14</fullName>
    </submittedName>
</protein>
<feature type="compositionally biased region" description="Acidic residues" evidence="3">
    <location>
        <begin position="348"/>
        <end position="360"/>
    </location>
</feature>
<feature type="compositionally biased region" description="Acidic residues" evidence="3">
    <location>
        <begin position="672"/>
        <end position="683"/>
    </location>
</feature>
<dbReference type="PROSITE" id="PS50002">
    <property type="entry name" value="SH3"/>
    <property type="match status" value="1"/>
</dbReference>
<feature type="compositionally biased region" description="Polar residues" evidence="3">
    <location>
        <begin position="700"/>
        <end position="712"/>
    </location>
</feature>
<dbReference type="InterPro" id="IPR036028">
    <property type="entry name" value="SH3-like_dom_sf"/>
</dbReference>
<feature type="region of interest" description="Disordered" evidence="3">
    <location>
        <begin position="465"/>
        <end position="514"/>
    </location>
</feature>
<feature type="compositionally biased region" description="Acidic residues" evidence="3">
    <location>
        <begin position="146"/>
        <end position="160"/>
    </location>
</feature>
<organism evidence="5 6">
    <name type="scientific">Nakaseomyces bracarensis</name>
    <dbReference type="NCBI Taxonomy" id="273131"/>
    <lineage>
        <taxon>Eukaryota</taxon>
        <taxon>Fungi</taxon>
        <taxon>Dikarya</taxon>
        <taxon>Ascomycota</taxon>
        <taxon>Saccharomycotina</taxon>
        <taxon>Saccharomycetes</taxon>
        <taxon>Saccharomycetales</taxon>
        <taxon>Saccharomycetaceae</taxon>
        <taxon>Nakaseomyces</taxon>
    </lineage>
</organism>
<feature type="region of interest" description="Disordered" evidence="3">
    <location>
        <begin position="642"/>
        <end position="712"/>
    </location>
</feature>
<dbReference type="Gene3D" id="2.30.30.40">
    <property type="entry name" value="SH3 Domains"/>
    <property type="match status" value="1"/>
</dbReference>
<dbReference type="SUPFAM" id="SSF50044">
    <property type="entry name" value="SH3-domain"/>
    <property type="match status" value="1"/>
</dbReference>
<gene>
    <name evidence="5" type="ORF">RNJ44_04755</name>
</gene>
<feature type="compositionally biased region" description="Basic and acidic residues" evidence="3">
    <location>
        <begin position="64"/>
        <end position="81"/>
    </location>
</feature>
<proteinExistence type="predicted"/>
<feature type="domain" description="SH3" evidence="4">
    <location>
        <begin position="251"/>
        <end position="312"/>
    </location>
</feature>
<evidence type="ECO:0000313" key="6">
    <source>
        <dbReference type="Proteomes" id="UP001623330"/>
    </source>
</evidence>
<evidence type="ECO:0000256" key="3">
    <source>
        <dbReference type="SAM" id="MobiDB-lite"/>
    </source>
</evidence>
<accession>A0ABR4NVT0</accession>
<evidence type="ECO:0000259" key="4">
    <source>
        <dbReference type="PROSITE" id="PS50002"/>
    </source>
</evidence>
<evidence type="ECO:0000313" key="5">
    <source>
        <dbReference type="EMBL" id="KAL3232839.1"/>
    </source>
</evidence>
<evidence type="ECO:0000256" key="1">
    <source>
        <dbReference type="ARBA" id="ARBA00022443"/>
    </source>
</evidence>
<dbReference type="Pfam" id="PF00018">
    <property type="entry name" value="SH3_1"/>
    <property type="match status" value="1"/>
</dbReference>
<feature type="compositionally biased region" description="Basic and acidic residues" evidence="3">
    <location>
        <begin position="130"/>
        <end position="140"/>
    </location>
</feature>
<feature type="region of interest" description="Disordered" evidence="3">
    <location>
        <begin position="100"/>
        <end position="160"/>
    </location>
</feature>
<feature type="compositionally biased region" description="Low complexity" evidence="3">
    <location>
        <begin position="503"/>
        <end position="514"/>
    </location>
</feature>
<evidence type="ECO:0000256" key="2">
    <source>
        <dbReference type="PROSITE-ProRule" id="PRU00192"/>
    </source>
</evidence>